<dbReference type="PROSITE" id="PS51257">
    <property type="entry name" value="PROKAR_LIPOPROTEIN"/>
    <property type="match status" value="1"/>
</dbReference>
<keyword evidence="1" id="KW-0732">Signal</keyword>
<dbReference type="AlphaFoldDB" id="A0A9X8RDQ0"/>
<feature type="signal peptide" evidence="1">
    <location>
        <begin position="1"/>
        <end position="23"/>
    </location>
</feature>
<dbReference type="RefSeq" id="WP_076371756.1">
    <property type="nucleotide sequence ID" value="NZ_FTMX01000009.1"/>
</dbReference>
<proteinExistence type="predicted"/>
<reference evidence="2 3" key="1">
    <citation type="submission" date="2017-01" db="EMBL/GenBank/DDBJ databases">
        <authorList>
            <person name="Varghese N."/>
            <person name="Submissions S."/>
        </authorList>
    </citation>
    <scope>NUCLEOTIDE SEQUENCE [LARGE SCALE GENOMIC DNA]</scope>
    <source>
        <strain evidence="2 3">RUG2-6</strain>
    </source>
</reference>
<dbReference type="EMBL" id="FTMX01000009">
    <property type="protein sequence ID" value="SIS01880.1"/>
    <property type="molecule type" value="Genomic_DNA"/>
</dbReference>
<protein>
    <recommendedName>
        <fullName evidence="4">Lipoprotein</fullName>
    </recommendedName>
</protein>
<name>A0A9X8RDQ0_9BACI</name>
<sequence>MKKVPLFIPSFILLILLVACNGAGESFDPKVEQEKATEVIKSVLTSFEDQEKVAEAKTRDEANIIAWKKLKEKNIAAISKDLAKEDQKRLLYVLTINKAEDLSNGETKSNLLFSQEAKIKNVSFNETEKKFVFDMERLEIDHTLITMKKGEGVWKIVTVQDPE</sequence>
<gene>
    <name evidence="2" type="ORF">SAMN05878482_10981</name>
</gene>
<feature type="chain" id="PRO_5040820577" description="Lipoprotein" evidence="1">
    <location>
        <begin position="24"/>
        <end position="163"/>
    </location>
</feature>
<evidence type="ECO:0000256" key="1">
    <source>
        <dbReference type="SAM" id="SignalP"/>
    </source>
</evidence>
<evidence type="ECO:0008006" key="4">
    <source>
        <dbReference type="Google" id="ProtNLM"/>
    </source>
</evidence>
<accession>A0A9X8RDQ0</accession>
<comment type="caution">
    <text evidence="2">The sequence shown here is derived from an EMBL/GenBank/DDBJ whole genome shotgun (WGS) entry which is preliminary data.</text>
</comment>
<organism evidence="2 3">
    <name type="scientific">Peribacillus simplex</name>
    <dbReference type="NCBI Taxonomy" id="1478"/>
    <lineage>
        <taxon>Bacteria</taxon>
        <taxon>Bacillati</taxon>
        <taxon>Bacillota</taxon>
        <taxon>Bacilli</taxon>
        <taxon>Bacillales</taxon>
        <taxon>Bacillaceae</taxon>
        <taxon>Peribacillus</taxon>
    </lineage>
</organism>
<evidence type="ECO:0000313" key="3">
    <source>
        <dbReference type="Proteomes" id="UP000185829"/>
    </source>
</evidence>
<dbReference type="Proteomes" id="UP000185829">
    <property type="component" value="Unassembled WGS sequence"/>
</dbReference>
<evidence type="ECO:0000313" key="2">
    <source>
        <dbReference type="EMBL" id="SIS01880.1"/>
    </source>
</evidence>